<dbReference type="InterPro" id="IPR010499">
    <property type="entry name" value="AraC_E-bd"/>
</dbReference>
<evidence type="ECO:0000313" key="3">
    <source>
        <dbReference type="EMBL" id="USS01738.1"/>
    </source>
</evidence>
<evidence type="ECO:0000313" key="5">
    <source>
        <dbReference type="Proteomes" id="UP001055437"/>
    </source>
</evidence>
<dbReference type="SMART" id="SM00871">
    <property type="entry name" value="AraC_E_bind"/>
    <property type="match status" value="1"/>
</dbReference>
<protein>
    <submittedName>
        <fullName evidence="2">AraC family transcriptional regulator</fullName>
    </submittedName>
    <submittedName>
        <fullName evidence="3">GyrI-like domain-containing protein</fullName>
    </submittedName>
</protein>
<sequence length="146" mass="16662">MNYEVVNLEEKIIVGVSATTSNDDPNMAKIIGGLWEKLYQEGINESIKNKVNEYAIGLYSDYEDNKYLVTVGNEVSKVENEGLTIKKIPSGKYAKFSIEGHIEKAVAEAWTEIWKMDLDRSYKADFEEYLNSDFDNAKIDIYISLK</sequence>
<evidence type="ECO:0000259" key="1">
    <source>
        <dbReference type="SMART" id="SM00871"/>
    </source>
</evidence>
<dbReference type="Proteomes" id="UP001055437">
    <property type="component" value="Chromosome"/>
</dbReference>
<keyword evidence="5" id="KW-1185">Reference proteome</keyword>
<gene>
    <name evidence="2" type="ORF">CP523_12330</name>
    <name evidence="3" type="ORF">NH397_04710</name>
</gene>
<dbReference type="GeneID" id="303561474"/>
<organism evidence="2 4">
    <name type="scientific">Clostridium septicum</name>
    <dbReference type="NCBI Taxonomy" id="1504"/>
    <lineage>
        <taxon>Bacteria</taxon>
        <taxon>Bacillati</taxon>
        <taxon>Bacillota</taxon>
        <taxon>Clostridia</taxon>
        <taxon>Eubacteriales</taxon>
        <taxon>Clostridiaceae</taxon>
        <taxon>Clostridium</taxon>
    </lineage>
</organism>
<dbReference type="Proteomes" id="UP000280586">
    <property type="component" value="Chromosome"/>
</dbReference>
<dbReference type="EMBL" id="CP099799">
    <property type="protein sequence ID" value="USS01738.1"/>
    <property type="molecule type" value="Genomic_DNA"/>
</dbReference>
<dbReference type="SUPFAM" id="SSF55136">
    <property type="entry name" value="Probable bacterial effector-binding domain"/>
    <property type="match status" value="1"/>
</dbReference>
<dbReference type="AlphaFoldDB" id="A0A9N7PJT7"/>
<feature type="domain" description="AraC effector-binding" evidence="1">
    <location>
        <begin position="1"/>
        <end position="146"/>
    </location>
</feature>
<dbReference type="KEGG" id="csep:CP523_12330"/>
<name>A0A9N7PJT7_CLOSE</name>
<evidence type="ECO:0000313" key="2">
    <source>
        <dbReference type="EMBL" id="AYE35141.1"/>
    </source>
</evidence>
<dbReference type="Pfam" id="PF06445">
    <property type="entry name" value="GyrI-like"/>
    <property type="match status" value="1"/>
</dbReference>
<reference evidence="2 4" key="1">
    <citation type="submission" date="2017-09" db="EMBL/GenBank/DDBJ databases">
        <authorList>
            <person name="Thomas P."/>
            <person name="Seyboldt C."/>
        </authorList>
    </citation>
    <scope>NUCLEOTIDE SEQUENCE [LARGE SCALE GENOMIC DNA]</scope>
    <source>
        <strain evidence="2 4">DSM 7534</strain>
    </source>
</reference>
<reference evidence="3" key="2">
    <citation type="submission" date="2022-06" db="EMBL/GenBank/DDBJ databases">
        <authorList>
            <person name="Holder M.E."/>
            <person name="Ajami N.J."/>
            <person name="Petrosino J.F."/>
        </authorList>
    </citation>
    <scope>NUCLEOTIDE SEQUENCE</scope>
    <source>
        <strain evidence="3">RMA 8861</strain>
    </source>
</reference>
<dbReference type="InterPro" id="IPR053182">
    <property type="entry name" value="YobU-like_regulator"/>
</dbReference>
<evidence type="ECO:0000313" key="4">
    <source>
        <dbReference type="Proteomes" id="UP000280586"/>
    </source>
</evidence>
<dbReference type="PANTHER" id="PTHR36444">
    <property type="entry name" value="TRANSCRIPTIONAL REGULATOR PROTEIN YOBU-RELATED"/>
    <property type="match status" value="1"/>
</dbReference>
<accession>A0A9N7PJT7</accession>
<dbReference type="RefSeq" id="WP_120140913.1">
    <property type="nucleotide sequence ID" value="NZ_CP023671.1"/>
</dbReference>
<dbReference type="InterPro" id="IPR029442">
    <property type="entry name" value="GyrI-like"/>
</dbReference>
<dbReference type="EMBL" id="CP023671">
    <property type="protein sequence ID" value="AYE35141.1"/>
    <property type="molecule type" value="Genomic_DNA"/>
</dbReference>
<proteinExistence type="predicted"/>
<dbReference type="Gene3D" id="3.20.80.10">
    <property type="entry name" value="Regulatory factor, effector binding domain"/>
    <property type="match status" value="1"/>
</dbReference>
<dbReference type="InterPro" id="IPR011256">
    <property type="entry name" value="Reg_factor_effector_dom_sf"/>
</dbReference>
<dbReference type="PANTHER" id="PTHR36444:SF2">
    <property type="entry name" value="TRANSCRIPTIONAL REGULATOR PROTEIN YOBU-RELATED"/>
    <property type="match status" value="1"/>
</dbReference>